<organism evidence="2 3">
    <name type="scientific">Rosenbergiella nectarea</name>
    <dbReference type="NCBI Taxonomy" id="988801"/>
    <lineage>
        <taxon>Bacteria</taxon>
        <taxon>Pseudomonadati</taxon>
        <taxon>Pseudomonadota</taxon>
        <taxon>Gammaproteobacteria</taxon>
        <taxon>Enterobacterales</taxon>
        <taxon>Erwiniaceae</taxon>
        <taxon>Rosenbergiella</taxon>
    </lineage>
</organism>
<dbReference type="STRING" id="988801.SAMN05216522_101191"/>
<dbReference type="InterPro" id="IPR021225">
    <property type="entry name" value="Tlde1_dom"/>
</dbReference>
<evidence type="ECO:0000313" key="3">
    <source>
        <dbReference type="Proteomes" id="UP000242515"/>
    </source>
</evidence>
<gene>
    <name evidence="2" type="ORF">SAMN05216522_101191</name>
</gene>
<sequence length="121" mass="13662">MAWLYRVSTKQFFLNGYYRFSARYSGRPGYQDNSDNQCVKAKGPIPKGTYTIGKPFHHPKTGRLTLRLTPSPSNQMCGRSGFMIHGDSQKHPGEASEGCIILDFAFRKLLTDSNDNLLEVE</sequence>
<dbReference type="Proteomes" id="UP000242515">
    <property type="component" value="Unassembled WGS sequence"/>
</dbReference>
<dbReference type="Pfam" id="PF10908">
    <property type="entry name" value="Tlde1_dom"/>
    <property type="match status" value="1"/>
</dbReference>
<accession>A0A1H9DAZ2</accession>
<dbReference type="OrthoDB" id="7569468at2"/>
<evidence type="ECO:0000259" key="1">
    <source>
        <dbReference type="Pfam" id="PF10908"/>
    </source>
</evidence>
<name>A0A1H9DAZ2_9GAMM</name>
<keyword evidence="3" id="KW-1185">Reference proteome</keyword>
<protein>
    <recommendedName>
        <fullName evidence="1">Tlde1 domain-containing protein</fullName>
    </recommendedName>
</protein>
<dbReference type="AlphaFoldDB" id="A0A1H9DAZ2"/>
<evidence type="ECO:0000313" key="2">
    <source>
        <dbReference type="EMBL" id="SEQ09983.1"/>
    </source>
</evidence>
<dbReference type="RefSeq" id="WP_092671402.1">
    <property type="nucleotide sequence ID" value="NZ_FOGC01000001.1"/>
</dbReference>
<feature type="domain" description="Tlde1" evidence="1">
    <location>
        <begin position="23"/>
        <end position="103"/>
    </location>
</feature>
<reference evidence="3" key="1">
    <citation type="submission" date="2016-10" db="EMBL/GenBank/DDBJ databases">
        <authorList>
            <person name="Varghese N."/>
            <person name="Submissions S."/>
        </authorList>
    </citation>
    <scope>NUCLEOTIDE SEQUENCE [LARGE SCALE GENOMIC DNA]</scope>
    <source>
        <strain evidence="3">8N4</strain>
    </source>
</reference>
<dbReference type="EMBL" id="FOGC01000001">
    <property type="protein sequence ID" value="SEQ09983.1"/>
    <property type="molecule type" value="Genomic_DNA"/>
</dbReference>
<proteinExistence type="predicted"/>